<keyword evidence="2" id="KW-1185">Reference proteome</keyword>
<proteinExistence type="predicted"/>
<evidence type="ECO:0000313" key="2">
    <source>
        <dbReference type="Proteomes" id="UP001149140"/>
    </source>
</evidence>
<accession>A0A9X3MTM3</accession>
<gene>
    <name evidence="1" type="ORF">OM076_18260</name>
</gene>
<dbReference type="RefSeq" id="WP_270041459.1">
    <property type="nucleotide sequence ID" value="NZ_JAPDOD010000017.1"/>
</dbReference>
<sequence>MSGHALLSILLAVVVVAVLAVALIEVRTRLRNISHGLATLAGALEMVENDHLKPLEPAVKAINAQFDIILSALPGIGAKAAIVAERRPR</sequence>
<dbReference type="AlphaFoldDB" id="A0A9X3MTM3"/>
<reference evidence="1" key="1">
    <citation type="submission" date="2022-10" db="EMBL/GenBank/DDBJ databases">
        <title>The WGS of Solirubrobacter ginsenosidimutans DSM 21036.</title>
        <authorList>
            <person name="Jiang Z."/>
        </authorList>
    </citation>
    <scope>NUCLEOTIDE SEQUENCE</scope>
    <source>
        <strain evidence="1">DSM 21036</strain>
    </source>
</reference>
<organism evidence="1 2">
    <name type="scientific">Solirubrobacter ginsenosidimutans</name>
    <dbReference type="NCBI Taxonomy" id="490573"/>
    <lineage>
        <taxon>Bacteria</taxon>
        <taxon>Bacillati</taxon>
        <taxon>Actinomycetota</taxon>
        <taxon>Thermoleophilia</taxon>
        <taxon>Solirubrobacterales</taxon>
        <taxon>Solirubrobacteraceae</taxon>
        <taxon>Solirubrobacter</taxon>
    </lineage>
</organism>
<evidence type="ECO:0000313" key="1">
    <source>
        <dbReference type="EMBL" id="MDA0162222.1"/>
    </source>
</evidence>
<dbReference type="Proteomes" id="UP001149140">
    <property type="component" value="Unassembled WGS sequence"/>
</dbReference>
<protein>
    <submittedName>
        <fullName evidence="1">Uncharacterized protein</fullName>
    </submittedName>
</protein>
<comment type="caution">
    <text evidence="1">The sequence shown here is derived from an EMBL/GenBank/DDBJ whole genome shotgun (WGS) entry which is preliminary data.</text>
</comment>
<dbReference type="EMBL" id="JAPDOD010000017">
    <property type="protein sequence ID" value="MDA0162222.1"/>
    <property type="molecule type" value="Genomic_DNA"/>
</dbReference>
<name>A0A9X3MTM3_9ACTN</name>